<dbReference type="PANTHER" id="PTHR33353:SF10">
    <property type="entry name" value="ENDO-BETA-1,4-GLUCANASE D"/>
    <property type="match status" value="1"/>
</dbReference>
<dbReference type="GO" id="GO:0005576">
    <property type="term" value="C:extracellular region"/>
    <property type="evidence" value="ECO:0007669"/>
    <property type="project" value="UniProtKB-SubCell"/>
</dbReference>
<dbReference type="PANTHER" id="PTHR33353">
    <property type="entry name" value="PUTATIVE (AFU_ORTHOLOGUE AFUA_1G12560)-RELATED"/>
    <property type="match status" value="1"/>
</dbReference>
<evidence type="ECO:0000256" key="10">
    <source>
        <dbReference type="ARBA" id="ARBA00023157"/>
    </source>
</evidence>
<dbReference type="InterPro" id="IPR005103">
    <property type="entry name" value="AA9_LPMO"/>
</dbReference>
<keyword evidence="12" id="KW-0624">Polysaccharide degradation</keyword>
<keyword evidence="3" id="KW-0964">Secreted</keyword>
<dbReference type="OrthoDB" id="4849160at2759"/>
<keyword evidence="19" id="KW-1185">Reference proteome</keyword>
<evidence type="ECO:0000256" key="5">
    <source>
        <dbReference type="ARBA" id="ARBA00022729"/>
    </source>
</evidence>
<evidence type="ECO:0000256" key="8">
    <source>
        <dbReference type="ARBA" id="ARBA00023008"/>
    </source>
</evidence>
<evidence type="ECO:0000259" key="17">
    <source>
        <dbReference type="Pfam" id="PF03443"/>
    </source>
</evidence>
<dbReference type="GO" id="GO:0030245">
    <property type="term" value="P:cellulose catabolic process"/>
    <property type="evidence" value="ECO:0007669"/>
    <property type="project" value="UniProtKB-KW"/>
</dbReference>
<dbReference type="EC" id="1.14.99.56" evidence="15"/>
<keyword evidence="8" id="KW-0186">Copper</keyword>
<evidence type="ECO:0000256" key="1">
    <source>
        <dbReference type="ARBA" id="ARBA00001973"/>
    </source>
</evidence>
<evidence type="ECO:0000256" key="2">
    <source>
        <dbReference type="ARBA" id="ARBA00004613"/>
    </source>
</evidence>
<evidence type="ECO:0000256" key="14">
    <source>
        <dbReference type="ARBA" id="ARBA00045077"/>
    </source>
</evidence>
<evidence type="ECO:0000256" key="13">
    <source>
        <dbReference type="ARBA" id="ARBA00044502"/>
    </source>
</evidence>
<keyword evidence="7" id="KW-0560">Oxidoreductase</keyword>
<sequence>MKAVAATLALAAAAQAHYTFPGLIYNEATEADWAYVRKTTNFNSHGPVQDVTSDQIRCYENEPGSNGAATKTVRAGDRVGFRVDGGIQHPGPLAFYMAKAPAGETAETFAGEGDVWFKIYEDGPALGGAEITWPSDGLDEVSVAIPECVADGDYLLRVEHIGLHSAGSEGGAQFYQACAQLRVTGGGSKTFPGVSLPGAYKSTDPGILFQLYWPVPTSYVNPGPDPVSC</sequence>
<dbReference type="AlphaFoldDB" id="A0A4Q4T1I0"/>
<reference evidence="18 19" key="1">
    <citation type="submission" date="2018-06" db="EMBL/GenBank/DDBJ databases">
        <title>Complete Genomes of Monosporascus.</title>
        <authorList>
            <person name="Robinson A.J."/>
            <person name="Natvig D.O."/>
        </authorList>
    </citation>
    <scope>NUCLEOTIDE SEQUENCE [LARGE SCALE GENOMIC DNA]</scope>
    <source>
        <strain evidence="18 19">CBS 110550</strain>
    </source>
</reference>
<dbReference type="Pfam" id="PF03443">
    <property type="entry name" value="AA9"/>
    <property type="match status" value="1"/>
</dbReference>
<evidence type="ECO:0000256" key="6">
    <source>
        <dbReference type="ARBA" id="ARBA00023001"/>
    </source>
</evidence>
<keyword evidence="4" id="KW-0479">Metal-binding</keyword>
<dbReference type="GO" id="GO:0046872">
    <property type="term" value="F:metal ion binding"/>
    <property type="evidence" value="ECO:0007669"/>
    <property type="project" value="UniProtKB-KW"/>
</dbReference>
<evidence type="ECO:0000256" key="4">
    <source>
        <dbReference type="ARBA" id="ARBA00022723"/>
    </source>
</evidence>
<dbReference type="EMBL" id="QJNU01000551">
    <property type="protein sequence ID" value="RYO95385.1"/>
    <property type="molecule type" value="Genomic_DNA"/>
</dbReference>
<proteinExistence type="inferred from homology"/>
<evidence type="ECO:0000256" key="16">
    <source>
        <dbReference type="SAM" id="SignalP"/>
    </source>
</evidence>
<keyword evidence="6" id="KW-0136">Cellulose degradation</keyword>
<keyword evidence="9" id="KW-0503">Monooxygenase</keyword>
<evidence type="ECO:0000256" key="12">
    <source>
        <dbReference type="ARBA" id="ARBA00023326"/>
    </source>
</evidence>
<evidence type="ECO:0000256" key="3">
    <source>
        <dbReference type="ARBA" id="ARBA00022525"/>
    </source>
</evidence>
<accession>A0A4Q4T1I0</accession>
<keyword evidence="5 16" id="KW-0732">Signal</keyword>
<feature type="domain" description="Auxiliary Activity family 9 catalytic" evidence="17">
    <location>
        <begin position="17"/>
        <end position="219"/>
    </location>
</feature>
<evidence type="ECO:0000256" key="11">
    <source>
        <dbReference type="ARBA" id="ARBA00023277"/>
    </source>
</evidence>
<comment type="caution">
    <text evidence="18">The sequence shown here is derived from an EMBL/GenBank/DDBJ whole genome shotgun (WGS) entry which is preliminary data.</text>
</comment>
<organism evidence="18 19">
    <name type="scientific">Monosporascus ibericus</name>
    <dbReference type="NCBI Taxonomy" id="155417"/>
    <lineage>
        <taxon>Eukaryota</taxon>
        <taxon>Fungi</taxon>
        <taxon>Dikarya</taxon>
        <taxon>Ascomycota</taxon>
        <taxon>Pezizomycotina</taxon>
        <taxon>Sordariomycetes</taxon>
        <taxon>Xylariomycetidae</taxon>
        <taxon>Xylariales</taxon>
        <taxon>Xylariales incertae sedis</taxon>
        <taxon>Monosporascus</taxon>
    </lineage>
</organism>
<evidence type="ECO:0000256" key="7">
    <source>
        <dbReference type="ARBA" id="ARBA00023002"/>
    </source>
</evidence>
<dbReference type="InterPro" id="IPR049892">
    <property type="entry name" value="AA9"/>
</dbReference>
<name>A0A4Q4T1I0_9PEZI</name>
<evidence type="ECO:0000256" key="15">
    <source>
        <dbReference type="ARBA" id="ARBA00047174"/>
    </source>
</evidence>
<keyword evidence="11" id="KW-0119">Carbohydrate metabolism</keyword>
<dbReference type="Gene3D" id="2.70.50.70">
    <property type="match status" value="1"/>
</dbReference>
<dbReference type="Proteomes" id="UP000293360">
    <property type="component" value="Unassembled WGS sequence"/>
</dbReference>
<comment type="catalytic activity">
    <reaction evidence="14">
        <text>[(1-&gt;4)-beta-D-glucosyl]n+m + reduced acceptor + O2 = 4-dehydro-beta-D-glucosyl-[(1-&gt;4)-beta-D-glucosyl]n-1 + [(1-&gt;4)-beta-D-glucosyl]m + acceptor + H2O.</text>
        <dbReference type="EC" id="1.14.99.56"/>
    </reaction>
</comment>
<dbReference type="GO" id="GO:0004497">
    <property type="term" value="F:monooxygenase activity"/>
    <property type="evidence" value="ECO:0007669"/>
    <property type="project" value="UniProtKB-KW"/>
</dbReference>
<keyword evidence="10" id="KW-1015">Disulfide bond</keyword>
<feature type="signal peptide" evidence="16">
    <location>
        <begin position="1"/>
        <end position="16"/>
    </location>
</feature>
<comment type="cofactor">
    <cofactor evidence="1">
        <name>Cu(2+)</name>
        <dbReference type="ChEBI" id="CHEBI:29036"/>
    </cofactor>
</comment>
<evidence type="ECO:0000256" key="9">
    <source>
        <dbReference type="ARBA" id="ARBA00023033"/>
    </source>
</evidence>
<gene>
    <name evidence="18" type="ORF">DL764_007703</name>
</gene>
<feature type="chain" id="PRO_5020367484" description="lytic cellulose monooxygenase (C4-dehydrogenating)" evidence="16">
    <location>
        <begin position="17"/>
        <end position="229"/>
    </location>
</feature>
<evidence type="ECO:0000313" key="19">
    <source>
        <dbReference type="Proteomes" id="UP000293360"/>
    </source>
</evidence>
<dbReference type="CDD" id="cd21175">
    <property type="entry name" value="LPMO_AA9"/>
    <property type="match status" value="1"/>
</dbReference>
<protein>
    <recommendedName>
        <fullName evidence="15">lytic cellulose monooxygenase (C4-dehydrogenating)</fullName>
        <ecNumber evidence="15">1.14.99.56</ecNumber>
    </recommendedName>
</protein>
<evidence type="ECO:0000313" key="18">
    <source>
        <dbReference type="EMBL" id="RYO95385.1"/>
    </source>
</evidence>
<comment type="subcellular location">
    <subcellularLocation>
        <location evidence="2">Secreted</location>
    </subcellularLocation>
</comment>
<comment type="similarity">
    <text evidence="13">Belongs to the polysaccharide monooxygenase AA9 family.</text>
</comment>